<dbReference type="Proteomes" id="UP000027073">
    <property type="component" value="Unassembled WGS sequence"/>
</dbReference>
<dbReference type="EMBL" id="KL198013">
    <property type="protein sequence ID" value="KDQ23053.1"/>
    <property type="molecule type" value="Genomic_DNA"/>
</dbReference>
<gene>
    <name evidence="1" type="ORF">PLEOSDRAFT_1086498</name>
</gene>
<evidence type="ECO:0000313" key="2">
    <source>
        <dbReference type="Proteomes" id="UP000027073"/>
    </source>
</evidence>
<dbReference type="HOGENOM" id="CLU_1019837_0_0_1"/>
<reference evidence="2" key="1">
    <citation type="journal article" date="2014" name="Proc. Natl. Acad. Sci. U.S.A.">
        <title>Extensive sampling of basidiomycete genomes demonstrates inadequacy of the white-rot/brown-rot paradigm for wood decay fungi.</title>
        <authorList>
            <person name="Riley R."/>
            <person name="Salamov A.A."/>
            <person name="Brown D.W."/>
            <person name="Nagy L.G."/>
            <person name="Floudas D."/>
            <person name="Held B.W."/>
            <person name="Levasseur A."/>
            <person name="Lombard V."/>
            <person name="Morin E."/>
            <person name="Otillar R."/>
            <person name="Lindquist E.A."/>
            <person name="Sun H."/>
            <person name="LaButti K.M."/>
            <person name="Schmutz J."/>
            <person name="Jabbour D."/>
            <person name="Luo H."/>
            <person name="Baker S.E."/>
            <person name="Pisabarro A.G."/>
            <person name="Walton J.D."/>
            <person name="Blanchette R.A."/>
            <person name="Henrissat B."/>
            <person name="Martin F."/>
            <person name="Cullen D."/>
            <person name="Hibbett D.S."/>
            <person name="Grigoriev I.V."/>
        </authorList>
    </citation>
    <scope>NUCLEOTIDE SEQUENCE [LARGE SCALE GENOMIC DNA]</scope>
    <source>
        <strain evidence="2">PC15</strain>
    </source>
</reference>
<dbReference type="VEuPathDB" id="FungiDB:PLEOSDRAFT_1086498"/>
<dbReference type="OrthoDB" id="10455991at2759"/>
<proteinExistence type="predicted"/>
<protein>
    <submittedName>
        <fullName evidence="1">Uncharacterized protein</fullName>
    </submittedName>
</protein>
<name>A0A067N4U4_PLEO1</name>
<evidence type="ECO:0000313" key="1">
    <source>
        <dbReference type="EMBL" id="KDQ23053.1"/>
    </source>
</evidence>
<dbReference type="InParanoid" id="A0A067N4U4"/>
<sequence length="273" mass="31153">MGFVNGYCASRSGVSNYRFESRVFRHGQTRERISYTEHPLLVETVIDVWQKIIDLDLEANEPWARSANKSTAVIDLSGGHDAIVALLAHLKRDIERITDPSNPDARAIWRTFDAFVTPYSTVACGRIQRYPREPFTKFARRCVSPLLQQCAVGLEKKVLRQVYPRQTNRCHALIYMANLEDRVLRNDLVGKVATCLSLIASKPTCEQDEIPVLLVKLDASGNAFTAQRWAEFPDIFCGPWKSVMLRNMKGPESAYGDLTNHIEFEKRHNRLRD</sequence>
<dbReference type="AlphaFoldDB" id="A0A067N4U4"/>
<accession>A0A067N4U4</accession>
<organism evidence="1 2">
    <name type="scientific">Pleurotus ostreatus (strain PC15)</name>
    <name type="common">Oyster mushroom</name>
    <dbReference type="NCBI Taxonomy" id="1137138"/>
    <lineage>
        <taxon>Eukaryota</taxon>
        <taxon>Fungi</taxon>
        <taxon>Dikarya</taxon>
        <taxon>Basidiomycota</taxon>
        <taxon>Agaricomycotina</taxon>
        <taxon>Agaricomycetes</taxon>
        <taxon>Agaricomycetidae</taxon>
        <taxon>Agaricales</taxon>
        <taxon>Pleurotineae</taxon>
        <taxon>Pleurotaceae</taxon>
        <taxon>Pleurotus</taxon>
    </lineage>
</organism>